<dbReference type="PANTHER" id="PTHR15321:SF3">
    <property type="entry name" value="TP53-BINDING PROTEIN 1"/>
    <property type="match status" value="1"/>
</dbReference>
<dbReference type="OMA" id="DYKFACL"/>
<dbReference type="InterPro" id="IPR047252">
    <property type="entry name" value="TP53BP1-like"/>
</dbReference>
<dbReference type="GeneID" id="96901927"/>
<evidence type="ECO:0000313" key="6">
    <source>
        <dbReference type="EMBL" id="CCC68367.1"/>
    </source>
</evidence>
<dbReference type="OrthoDB" id="129353at2759"/>
<dbReference type="InterPro" id="IPR013914">
    <property type="entry name" value="Rad9_Rad53-bd_dom_fun"/>
</dbReference>
<dbReference type="InParanoid" id="G0VBP1"/>
<keyword evidence="3" id="KW-0539">Nucleus</keyword>
<feature type="compositionally biased region" description="Polar residues" evidence="4">
    <location>
        <begin position="609"/>
        <end position="626"/>
    </location>
</feature>
<dbReference type="GO" id="GO:0006289">
    <property type="term" value="P:nucleotide-excision repair"/>
    <property type="evidence" value="ECO:0007669"/>
    <property type="project" value="EnsemblFungi"/>
</dbReference>
<evidence type="ECO:0000256" key="1">
    <source>
        <dbReference type="ARBA" id="ARBA00004123"/>
    </source>
</evidence>
<dbReference type="GO" id="GO:0006302">
    <property type="term" value="P:double-strand break repair"/>
    <property type="evidence" value="ECO:0007669"/>
    <property type="project" value="EnsemblFungi"/>
</dbReference>
<reference key="2">
    <citation type="submission" date="2011-08" db="EMBL/GenBank/DDBJ databases">
        <title>Genome sequence of Naumovozyma castellii.</title>
        <authorList>
            <person name="Gordon J.L."/>
            <person name="Armisen D."/>
            <person name="Proux-Wera E."/>
            <person name="OhEigeartaigh S.S."/>
            <person name="Byrne K.P."/>
            <person name="Wolfe K.H."/>
        </authorList>
    </citation>
    <scope>NUCLEOTIDE SEQUENCE</scope>
    <source>
        <strain>Type strain:CBS 4309</strain>
    </source>
</reference>
<gene>
    <name evidence="6" type="primary">NCAS0B02830</name>
    <name evidence="6" type="ordered locus">NCAS_0B02830</name>
</gene>
<feature type="domain" description="BRCT" evidence="5">
    <location>
        <begin position="939"/>
        <end position="1055"/>
    </location>
</feature>
<dbReference type="RefSeq" id="XP_003674741.1">
    <property type="nucleotide sequence ID" value="XM_003674693.1"/>
</dbReference>
<dbReference type="GO" id="GO:0045944">
    <property type="term" value="P:positive regulation of transcription by RNA polymerase II"/>
    <property type="evidence" value="ECO:0007669"/>
    <property type="project" value="EnsemblFungi"/>
</dbReference>
<dbReference type="SMART" id="SM00292">
    <property type="entry name" value="BRCT"/>
    <property type="match status" value="1"/>
</dbReference>
<dbReference type="GO" id="GO:0008047">
    <property type="term" value="F:enzyme activator activity"/>
    <property type="evidence" value="ECO:0007669"/>
    <property type="project" value="EnsemblFungi"/>
</dbReference>
<dbReference type="GO" id="GO:0110027">
    <property type="term" value="P:negative regulation of DNA strand resection involved in replication fork processing"/>
    <property type="evidence" value="ECO:0007669"/>
    <property type="project" value="EnsemblFungi"/>
</dbReference>
<proteinExistence type="predicted"/>
<protein>
    <recommendedName>
        <fullName evidence="5">BRCT domain-containing protein</fullName>
    </recommendedName>
</protein>
<evidence type="ECO:0000313" key="7">
    <source>
        <dbReference type="Proteomes" id="UP000001640"/>
    </source>
</evidence>
<dbReference type="EMBL" id="HE576753">
    <property type="protein sequence ID" value="CCC68367.1"/>
    <property type="molecule type" value="Genomic_DNA"/>
</dbReference>
<dbReference type="GO" id="GO:0000785">
    <property type="term" value="C:chromatin"/>
    <property type="evidence" value="ECO:0007669"/>
    <property type="project" value="EnsemblFungi"/>
</dbReference>
<dbReference type="CDD" id="cd17745">
    <property type="entry name" value="BRCT_p53bp1_rpt1"/>
    <property type="match status" value="1"/>
</dbReference>
<dbReference type="STRING" id="1064592.G0VBP1"/>
<dbReference type="InterPro" id="IPR001357">
    <property type="entry name" value="BRCT_dom"/>
</dbReference>
<dbReference type="GO" id="GO:0042393">
    <property type="term" value="F:histone binding"/>
    <property type="evidence" value="ECO:0007669"/>
    <property type="project" value="EnsemblFungi"/>
</dbReference>
<feature type="compositionally biased region" description="Low complexity" evidence="4">
    <location>
        <begin position="513"/>
        <end position="524"/>
    </location>
</feature>
<dbReference type="GO" id="GO:0005634">
    <property type="term" value="C:nucleus"/>
    <property type="evidence" value="ECO:0007669"/>
    <property type="project" value="UniProtKB-SubCell"/>
</dbReference>
<feature type="region of interest" description="Disordered" evidence="4">
    <location>
        <begin position="499"/>
        <end position="535"/>
    </location>
</feature>
<dbReference type="HOGENOM" id="CLU_279536_0_0_1"/>
<evidence type="ECO:0000256" key="2">
    <source>
        <dbReference type="ARBA" id="ARBA00022763"/>
    </source>
</evidence>
<keyword evidence="7" id="KW-1185">Reference proteome</keyword>
<dbReference type="GO" id="GO:0003690">
    <property type="term" value="F:double-stranded DNA binding"/>
    <property type="evidence" value="ECO:0007669"/>
    <property type="project" value="EnsemblFungi"/>
</dbReference>
<dbReference type="PANTHER" id="PTHR15321">
    <property type="entry name" value="TUMOR SUPPRESSOR P53-BINDING PROTEIN 1"/>
    <property type="match status" value="1"/>
</dbReference>
<comment type="subcellular location">
    <subcellularLocation>
        <location evidence="1">Nucleus</location>
    </subcellularLocation>
</comment>
<dbReference type="Gene3D" id="3.40.50.10190">
    <property type="entry name" value="BRCT domain"/>
    <property type="match status" value="1"/>
</dbReference>
<dbReference type="GO" id="GO:0090734">
    <property type="term" value="C:site of DNA damage"/>
    <property type="evidence" value="ECO:0007669"/>
    <property type="project" value="EnsemblFungi"/>
</dbReference>
<evidence type="ECO:0000256" key="4">
    <source>
        <dbReference type="SAM" id="MobiDB-lite"/>
    </source>
</evidence>
<sequence length="1235" mass="140040">MPATVNDSRFDESVDQVIQQTPIAEQFFSHPSEQTIPASSNDPSIILGNRVITAENEEVSDNSITSFDERQDYNGRTENNNIRTFEAGANFNTNNNTAESSQIRRTPLRESQSNVQMKYNTRTPDLDRIAKFFKSNKSPTKTNLLINHADSLLEDTPLAERVNVTQEKSQRVISTEFVTAPLNENTTTSLDIISMKGSYPELESNGLDESVEKASNDSGNISENNFLSKFDSQLEDTPPSQRQTLKIPSSGDALPGRNTTQIQNTQITKLLQSISNRTNSRISSDLKTNTKEPSYNKSFDKTVEERDITDIDNIPFPDKNCPTTTAVSTINTNSHLGKRIEENSTNELQIEREFGSKKQALNESIIRDEQEINTTTDLSCIEDTTDGAIPNKWVFRPADQLEFNSTKSTQVIGIGKTQELISTPTNDLVEKAEATQPQLVFSPASEPSSAEKSFLATLPIVDEANSTSTEIIYSHSPSARQTLETPPNLRKDNMVALTEVPETSSPSKPKAIPPNRENSSPSPRGELPNWKRDDIDTQERFILKVSSKLESPIETKDGSMATSHELDTKDNDIVLSETEMTQELPELEEHDGDDGVSLRMSLDTEQKKLSTSQLSKRNAFNDSQDIVYNRRHIRRKQRDTMEDSDERGSDTTSPRKRLKREIEIMNSDLNEEICQVANEMLADGDDVNSNPIKSKETFPDLVTPIKVEKKREFPSKVKTEDSEYLTKRDIRFEDAIWCQYSLNYKYYPALLLSPNIGEDSSLVLFETGKAESKNEDIYYLDIRIGDTVTFNTNEYSVSALECRTHDPQIIRCIRGYDTVHLKKRNANGSLSKKVVIKPLASITVELNEWARRPKIILEDGVGSRGKALRGLRHPLRGRKTTNYTSPKKLLHKLIKEEHIVDDSTNSIDKFTDERVTSIMTPTQKSLTNFPSSATRDQGYKIFDKCLFVLTSIFENKDELCSTIEARGGKVLTLGFSSLFDCCRAVSTMPVGEDEDIILKESSLHLTWKRDCIFKDYKFACLLTRRHLRSLKYLETLALGWPILHWKFINACVKENTLSIQSIPRFLLPAGESYRLSVDITTKSGVIKSSDILQFYSRLLNGDRLINQTDALKNLMMDYVVLLYGYSELDDFIKFIFACTGISRFYETDMKLHDDAPDSLLLILEKLFKLCQDKGLKILVYMNEETGKISNDLLDQTRKEILERFSSFKVPFHVRSKEWLIQTIINESTDFDDENY</sequence>
<feature type="region of interest" description="Disordered" evidence="4">
    <location>
        <begin position="202"/>
        <end position="258"/>
    </location>
</feature>
<dbReference type="SUPFAM" id="SSF52113">
    <property type="entry name" value="BRCT domain"/>
    <property type="match status" value="1"/>
</dbReference>
<dbReference type="eggNOG" id="KOG3548">
    <property type="taxonomic scope" value="Eukaryota"/>
</dbReference>
<organism evidence="6 7">
    <name type="scientific">Naumovozyma castellii</name>
    <name type="common">Yeast</name>
    <name type="synonym">Saccharomyces castellii</name>
    <dbReference type="NCBI Taxonomy" id="27288"/>
    <lineage>
        <taxon>Eukaryota</taxon>
        <taxon>Fungi</taxon>
        <taxon>Dikarya</taxon>
        <taxon>Ascomycota</taxon>
        <taxon>Saccharomycotina</taxon>
        <taxon>Saccharomycetes</taxon>
        <taxon>Saccharomycetales</taxon>
        <taxon>Saccharomycetaceae</taxon>
        <taxon>Naumovozyma</taxon>
    </lineage>
</organism>
<evidence type="ECO:0000259" key="5">
    <source>
        <dbReference type="SMART" id="SM00292"/>
    </source>
</evidence>
<feature type="compositionally biased region" description="Basic and acidic residues" evidence="4">
    <location>
        <begin position="638"/>
        <end position="649"/>
    </location>
</feature>
<dbReference type="Proteomes" id="UP000001640">
    <property type="component" value="Chromosome 2"/>
</dbReference>
<dbReference type="FunCoup" id="G0VBP1">
    <property type="interactions" value="216"/>
</dbReference>
<feature type="compositionally biased region" description="Polar residues" evidence="4">
    <location>
        <begin position="216"/>
        <end position="231"/>
    </location>
</feature>
<feature type="compositionally biased region" description="Polar residues" evidence="4">
    <location>
        <begin position="238"/>
        <end position="247"/>
    </location>
</feature>
<reference evidence="6 7" key="1">
    <citation type="journal article" date="2011" name="Proc. Natl. Acad. Sci. U.S.A.">
        <title>Evolutionary erosion of yeast sex chromosomes by mating-type switching accidents.</title>
        <authorList>
            <person name="Gordon J.L."/>
            <person name="Armisen D."/>
            <person name="Proux-Wera E."/>
            <person name="Oheigeartaigh S.S."/>
            <person name="Byrne K.P."/>
            <person name="Wolfe K.H."/>
        </authorList>
    </citation>
    <scope>NUCLEOTIDE SEQUENCE [LARGE SCALE GENOMIC DNA]</scope>
    <source>
        <strain evidence="7">ATCC 76901 / BCRC 22586 / CBS 4309 / NBRC 1992 / NRRL Y-12630</strain>
    </source>
</reference>
<feature type="region of interest" description="Disordered" evidence="4">
    <location>
        <begin position="607"/>
        <end position="658"/>
    </location>
</feature>
<feature type="region of interest" description="Disordered" evidence="4">
    <location>
        <begin position="552"/>
        <end position="573"/>
    </location>
</feature>
<dbReference type="InterPro" id="IPR036420">
    <property type="entry name" value="BRCT_dom_sf"/>
</dbReference>
<dbReference type="Pfam" id="PF08605">
    <property type="entry name" value="Rad9_Rad53_bind"/>
    <property type="match status" value="1"/>
</dbReference>
<dbReference type="GO" id="GO:0031571">
    <property type="term" value="P:mitotic G1 DNA damage checkpoint signaling"/>
    <property type="evidence" value="ECO:0007669"/>
    <property type="project" value="EnsemblFungi"/>
</dbReference>
<accession>G0VBP1</accession>
<dbReference type="InterPro" id="IPR047249">
    <property type="entry name" value="BRCT_p53bp1-like_rpt1"/>
</dbReference>
<evidence type="ECO:0000256" key="3">
    <source>
        <dbReference type="ARBA" id="ARBA00023242"/>
    </source>
</evidence>
<dbReference type="KEGG" id="ncs:NCAS_0B02830"/>
<name>G0VBP1_NAUCA</name>
<keyword evidence="2" id="KW-0227">DNA damage</keyword>
<dbReference type="AlphaFoldDB" id="G0VBP1"/>
<dbReference type="GO" id="GO:0031573">
    <property type="term" value="P:mitotic intra-S DNA damage checkpoint signaling"/>
    <property type="evidence" value="ECO:0007669"/>
    <property type="project" value="EnsemblFungi"/>
</dbReference>